<reference evidence="3" key="2">
    <citation type="submission" date="2015-01" db="EMBL/GenBank/DDBJ databases">
        <title>Evolutionary Origins and Diversification of the Mycorrhizal Mutualists.</title>
        <authorList>
            <consortium name="DOE Joint Genome Institute"/>
            <consortium name="Mycorrhizal Genomics Consortium"/>
            <person name="Kohler A."/>
            <person name="Kuo A."/>
            <person name="Nagy L.G."/>
            <person name="Floudas D."/>
            <person name="Copeland A."/>
            <person name="Barry K.W."/>
            <person name="Cichocki N."/>
            <person name="Veneault-Fourrey C."/>
            <person name="LaButti K."/>
            <person name="Lindquist E.A."/>
            <person name="Lipzen A."/>
            <person name="Lundell T."/>
            <person name="Morin E."/>
            <person name="Murat C."/>
            <person name="Riley R."/>
            <person name="Ohm R."/>
            <person name="Sun H."/>
            <person name="Tunlid A."/>
            <person name="Henrissat B."/>
            <person name="Grigoriev I.V."/>
            <person name="Hibbett D.S."/>
            <person name="Martin F."/>
        </authorList>
    </citation>
    <scope>NUCLEOTIDE SEQUENCE [LARGE SCALE GENOMIC DNA]</scope>
    <source>
        <strain evidence="3">Zn</strain>
    </source>
</reference>
<dbReference type="PANTHER" id="PTHR24148">
    <property type="entry name" value="ANKYRIN REPEAT DOMAIN-CONTAINING PROTEIN 39 HOMOLOG-RELATED"/>
    <property type="match status" value="1"/>
</dbReference>
<sequence length="674" mass="76988">MSFTSSRSQRSRSLSAPELNVVSACTEQSFPRYSPKSQRRERYRYAPLGGREIRRLRLIGSQNRNEPLRGVIETVPFSTYSPYTAVSYVWGDNTQPFQLLVGEDQYVPLTASLNCLLRDFREYTSETWKHAGRWVVVIWVDQLCINQDDDKEKGRQVKMMSEIYKAAEAVVIYTGPEKPGDFPALDFMTKFYNLWSQRNPESRELSKPEWSEFLETFGNLPEDDDQIWDAIMNLLSGEWILRSWIFQEVTLNERTYILHGARIYPVIILIVFGSRLAYEAELPFRTLLRNYSLSVFVEHWTSGPPPWMCAELLHTIGITRILLSDEKQKATTFFLLQQNMNLKAALPRDKIYSLLGVAADVDSLGIVPDYSIPDVEVFTNLARRLFLQEQDFRILEYVLDAPISSFDQWPSWVPNWSYTGQSNRRFGGGTRVFKAADSVPPTLSFSQDGKSLIVKGILVDTVIEVLGVPCSGYFVKGRLIQVESSIFLRCQLFHQVYLKAMKAISATPTSPSIEERKRFILVTTLGTDMRHQPVDLEQLWIAFCLWMEFIVAVVETPLPVTGEGPTEQQAMHWYADFVIATLSANEYWTPLWLSFGRAMYVTSNGRLCMGPERSQNGDKIAVLLGGRMCYILRPVLGMDSQYEFVGDAFCEGLMQGEALADSKLANEIRDLIIV</sequence>
<gene>
    <name evidence="2" type="ORF">OIDMADRAFT_48895</name>
</gene>
<evidence type="ECO:0000313" key="2">
    <source>
        <dbReference type="EMBL" id="KIN09060.1"/>
    </source>
</evidence>
<accession>A0A0C3I1X7</accession>
<feature type="domain" description="Heterokaryon incompatibility" evidence="1">
    <location>
        <begin position="83"/>
        <end position="248"/>
    </location>
</feature>
<reference evidence="2 3" key="1">
    <citation type="submission" date="2014-04" db="EMBL/GenBank/DDBJ databases">
        <authorList>
            <consortium name="DOE Joint Genome Institute"/>
            <person name="Kuo A."/>
            <person name="Martino E."/>
            <person name="Perotto S."/>
            <person name="Kohler A."/>
            <person name="Nagy L.G."/>
            <person name="Floudas D."/>
            <person name="Copeland A."/>
            <person name="Barry K.W."/>
            <person name="Cichocki N."/>
            <person name="Veneault-Fourrey C."/>
            <person name="LaButti K."/>
            <person name="Lindquist E.A."/>
            <person name="Lipzen A."/>
            <person name="Lundell T."/>
            <person name="Morin E."/>
            <person name="Murat C."/>
            <person name="Sun H."/>
            <person name="Tunlid A."/>
            <person name="Henrissat B."/>
            <person name="Grigoriev I.V."/>
            <person name="Hibbett D.S."/>
            <person name="Martin F."/>
            <person name="Nordberg H.P."/>
            <person name="Cantor M.N."/>
            <person name="Hua S.X."/>
        </authorList>
    </citation>
    <scope>NUCLEOTIDE SEQUENCE [LARGE SCALE GENOMIC DNA]</scope>
    <source>
        <strain evidence="2 3">Zn</strain>
    </source>
</reference>
<name>A0A0C3I1X7_OIDMZ</name>
<dbReference type="Pfam" id="PF26639">
    <property type="entry name" value="Het-6_barrel"/>
    <property type="match status" value="1"/>
</dbReference>
<evidence type="ECO:0000259" key="1">
    <source>
        <dbReference type="Pfam" id="PF06985"/>
    </source>
</evidence>
<protein>
    <recommendedName>
        <fullName evidence="1">Heterokaryon incompatibility domain-containing protein</fullName>
    </recommendedName>
</protein>
<keyword evidence="3" id="KW-1185">Reference proteome</keyword>
<evidence type="ECO:0000313" key="3">
    <source>
        <dbReference type="Proteomes" id="UP000054321"/>
    </source>
</evidence>
<dbReference type="EMBL" id="KN832870">
    <property type="protein sequence ID" value="KIN09060.1"/>
    <property type="molecule type" value="Genomic_DNA"/>
</dbReference>
<dbReference type="Proteomes" id="UP000054321">
    <property type="component" value="Unassembled WGS sequence"/>
</dbReference>
<dbReference type="InterPro" id="IPR010730">
    <property type="entry name" value="HET"/>
</dbReference>
<dbReference type="Pfam" id="PF06985">
    <property type="entry name" value="HET"/>
    <property type="match status" value="1"/>
</dbReference>
<organism evidence="2 3">
    <name type="scientific">Oidiodendron maius (strain Zn)</name>
    <dbReference type="NCBI Taxonomy" id="913774"/>
    <lineage>
        <taxon>Eukaryota</taxon>
        <taxon>Fungi</taxon>
        <taxon>Dikarya</taxon>
        <taxon>Ascomycota</taxon>
        <taxon>Pezizomycotina</taxon>
        <taxon>Leotiomycetes</taxon>
        <taxon>Leotiomycetes incertae sedis</taxon>
        <taxon>Myxotrichaceae</taxon>
        <taxon>Oidiodendron</taxon>
    </lineage>
</organism>
<dbReference type="OrthoDB" id="2157530at2759"/>
<dbReference type="AlphaFoldDB" id="A0A0C3I1X7"/>
<dbReference type="InterPro" id="IPR052895">
    <property type="entry name" value="HetReg/Transcr_Mod"/>
</dbReference>
<dbReference type="PANTHER" id="PTHR24148:SF73">
    <property type="entry name" value="HET DOMAIN PROTEIN (AFU_ORTHOLOGUE AFUA_8G01020)"/>
    <property type="match status" value="1"/>
</dbReference>
<proteinExistence type="predicted"/>
<dbReference type="HOGENOM" id="CLU_004184_7_2_1"/>
<dbReference type="InParanoid" id="A0A0C3I1X7"/>
<dbReference type="STRING" id="913774.A0A0C3I1X7"/>